<keyword evidence="3" id="KW-1185">Reference proteome</keyword>
<feature type="transmembrane region" description="Helical" evidence="1">
    <location>
        <begin position="59"/>
        <end position="81"/>
    </location>
</feature>
<evidence type="ECO:0000256" key="1">
    <source>
        <dbReference type="SAM" id="Phobius"/>
    </source>
</evidence>
<feature type="transmembrane region" description="Helical" evidence="1">
    <location>
        <begin position="18"/>
        <end position="39"/>
    </location>
</feature>
<dbReference type="EMBL" id="JADLQN010000001">
    <property type="protein sequence ID" value="MBF6355060.1"/>
    <property type="molecule type" value="Genomic_DNA"/>
</dbReference>
<keyword evidence="1" id="KW-0812">Transmembrane</keyword>
<protein>
    <submittedName>
        <fullName evidence="2">DUF4383 domain-containing protein</fullName>
    </submittedName>
</protein>
<accession>A0ABS0D9C1</accession>
<dbReference type="RefSeq" id="WP_195001715.1">
    <property type="nucleotide sequence ID" value="NZ_JADLQN010000001.1"/>
</dbReference>
<evidence type="ECO:0000313" key="2">
    <source>
        <dbReference type="EMBL" id="MBF6355060.1"/>
    </source>
</evidence>
<gene>
    <name evidence="2" type="ORF">IU449_10975</name>
</gene>
<sequence length="156" mass="16698">MATFDSTTRTNQWSPVRIAAFVVGATFLLIGILGFIPGITTNYDTLEWAGHHSEAKLLGVFEVSILHNLVHLAFGVAGVLAARAARTATGFLVIGGIIYLALWLYGLVIDQDSSANFVPVNTADNWLHFALGLGMVGLGALLPRWVTGRRHTGLIA</sequence>
<feature type="transmembrane region" description="Helical" evidence="1">
    <location>
        <begin position="126"/>
        <end position="146"/>
    </location>
</feature>
<dbReference type="Pfam" id="PF14325">
    <property type="entry name" value="DUF4383"/>
    <property type="match status" value="1"/>
</dbReference>
<keyword evidence="1" id="KW-1133">Transmembrane helix</keyword>
<dbReference type="Proteomes" id="UP000707731">
    <property type="component" value="Unassembled WGS sequence"/>
</dbReference>
<organism evidence="2 3">
    <name type="scientific">Nocardia higoensis</name>
    <dbReference type="NCBI Taxonomy" id="228599"/>
    <lineage>
        <taxon>Bacteria</taxon>
        <taxon>Bacillati</taxon>
        <taxon>Actinomycetota</taxon>
        <taxon>Actinomycetes</taxon>
        <taxon>Mycobacteriales</taxon>
        <taxon>Nocardiaceae</taxon>
        <taxon>Nocardia</taxon>
    </lineage>
</organism>
<evidence type="ECO:0000313" key="3">
    <source>
        <dbReference type="Proteomes" id="UP000707731"/>
    </source>
</evidence>
<proteinExistence type="predicted"/>
<feature type="transmembrane region" description="Helical" evidence="1">
    <location>
        <begin position="88"/>
        <end position="106"/>
    </location>
</feature>
<name>A0ABS0D9C1_9NOCA</name>
<reference evidence="2 3" key="1">
    <citation type="submission" date="2020-10" db="EMBL/GenBank/DDBJ databases">
        <title>Identification of Nocardia species via Next-generation sequencing and recognition of intraspecies genetic diversity.</title>
        <authorList>
            <person name="Li P."/>
            <person name="Li P."/>
            <person name="Lu B."/>
        </authorList>
    </citation>
    <scope>NUCLEOTIDE SEQUENCE [LARGE SCALE GENOMIC DNA]</scope>
    <source>
        <strain evidence="2 3">BJ06-0143</strain>
    </source>
</reference>
<keyword evidence="1" id="KW-0472">Membrane</keyword>
<comment type="caution">
    <text evidence="2">The sequence shown here is derived from an EMBL/GenBank/DDBJ whole genome shotgun (WGS) entry which is preliminary data.</text>
</comment>